<keyword evidence="4" id="KW-1185">Reference proteome</keyword>
<keyword evidence="2" id="KW-0472">Membrane</keyword>
<feature type="transmembrane region" description="Helical" evidence="2">
    <location>
        <begin position="5"/>
        <end position="26"/>
    </location>
</feature>
<name>A0A8J3J2C7_9ACTN</name>
<keyword evidence="2" id="KW-1133">Transmembrane helix</keyword>
<accession>A0A8J3J2C7</accession>
<dbReference type="RefSeq" id="WP_203662299.1">
    <property type="nucleotide sequence ID" value="NZ_BAAAZM010000018.1"/>
</dbReference>
<gene>
    <name evidence="3" type="ORF">Aru02nite_53750</name>
</gene>
<organism evidence="3 4">
    <name type="scientific">Actinocatenispora rupis</name>
    <dbReference type="NCBI Taxonomy" id="519421"/>
    <lineage>
        <taxon>Bacteria</taxon>
        <taxon>Bacillati</taxon>
        <taxon>Actinomycetota</taxon>
        <taxon>Actinomycetes</taxon>
        <taxon>Micromonosporales</taxon>
        <taxon>Micromonosporaceae</taxon>
        <taxon>Actinocatenispora</taxon>
    </lineage>
</organism>
<reference evidence="3" key="1">
    <citation type="submission" date="2021-01" db="EMBL/GenBank/DDBJ databases">
        <title>Whole genome shotgun sequence of Actinocatenispora rupis NBRC 107355.</title>
        <authorList>
            <person name="Komaki H."/>
            <person name="Tamura T."/>
        </authorList>
    </citation>
    <scope>NUCLEOTIDE SEQUENCE</scope>
    <source>
        <strain evidence="3">NBRC 107355</strain>
    </source>
</reference>
<feature type="region of interest" description="Disordered" evidence="1">
    <location>
        <begin position="76"/>
        <end position="98"/>
    </location>
</feature>
<dbReference type="AlphaFoldDB" id="A0A8J3J2C7"/>
<dbReference type="Proteomes" id="UP000612808">
    <property type="component" value="Unassembled WGS sequence"/>
</dbReference>
<evidence type="ECO:0000313" key="4">
    <source>
        <dbReference type="Proteomes" id="UP000612808"/>
    </source>
</evidence>
<evidence type="ECO:0000313" key="3">
    <source>
        <dbReference type="EMBL" id="GID14486.1"/>
    </source>
</evidence>
<proteinExistence type="predicted"/>
<feature type="transmembrane region" description="Helical" evidence="2">
    <location>
        <begin position="32"/>
        <end position="51"/>
    </location>
</feature>
<sequence>MEKLVVAAIVVAAVLVYLVPVVITGLKGKQGMVFAGLFLHPVWWVGAIRLAKPDSYWARRFYPPEKMDRARAREVDGPLFQPESDRLAALSHTKVDPH</sequence>
<keyword evidence="2" id="KW-0812">Transmembrane</keyword>
<evidence type="ECO:0000256" key="2">
    <source>
        <dbReference type="SAM" id="Phobius"/>
    </source>
</evidence>
<protein>
    <submittedName>
        <fullName evidence="3">Uncharacterized protein</fullName>
    </submittedName>
</protein>
<dbReference type="EMBL" id="BOMB01000031">
    <property type="protein sequence ID" value="GID14486.1"/>
    <property type="molecule type" value="Genomic_DNA"/>
</dbReference>
<comment type="caution">
    <text evidence="3">The sequence shown here is derived from an EMBL/GenBank/DDBJ whole genome shotgun (WGS) entry which is preliminary data.</text>
</comment>
<evidence type="ECO:0000256" key="1">
    <source>
        <dbReference type="SAM" id="MobiDB-lite"/>
    </source>
</evidence>